<reference evidence="1" key="1">
    <citation type="journal article" date="2020" name="Nat. Commun.">
        <title>Large-scale genome sequencing of mycorrhizal fungi provides insights into the early evolution of symbiotic traits.</title>
        <authorList>
            <person name="Miyauchi S."/>
            <person name="Kiss E."/>
            <person name="Kuo A."/>
            <person name="Drula E."/>
            <person name="Kohler A."/>
            <person name="Sanchez-Garcia M."/>
            <person name="Morin E."/>
            <person name="Andreopoulos B."/>
            <person name="Barry K.W."/>
            <person name="Bonito G."/>
            <person name="Buee M."/>
            <person name="Carver A."/>
            <person name="Chen C."/>
            <person name="Cichocki N."/>
            <person name="Clum A."/>
            <person name="Culley D."/>
            <person name="Crous P.W."/>
            <person name="Fauchery L."/>
            <person name="Girlanda M."/>
            <person name="Hayes R.D."/>
            <person name="Keri Z."/>
            <person name="LaButti K."/>
            <person name="Lipzen A."/>
            <person name="Lombard V."/>
            <person name="Magnuson J."/>
            <person name="Maillard F."/>
            <person name="Murat C."/>
            <person name="Nolan M."/>
            <person name="Ohm R.A."/>
            <person name="Pangilinan J."/>
            <person name="Pereira M.F."/>
            <person name="Perotto S."/>
            <person name="Peter M."/>
            <person name="Pfister S."/>
            <person name="Riley R."/>
            <person name="Sitrit Y."/>
            <person name="Stielow J.B."/>
            <person name="Szollosi G."/>
            <person name="Zifcakova L."/>
            <person name="Stursova M."/>
            <person name="Spatafora J.W."/>
            <person name="Tedersoo L."/>
            <person name="Vaario L.M."/>
            <person name="Yamada A."/>
            <person name="Yan M."/>
            <person name="Wang P."/>
            <person name="Xu J."/>
            <person name="Bruns T."/>
            <person name="Baldrian P."/>
            <person name="Vilgalys R."/>
            <person name="Dunand C."/>
            <person name="Henrissat B."/>
            <person name="Grigoriev I.V."/>
            <person name="Hibbett D."/>
            <person name="Nagy L.G."/>
            <person name="Martin F.M."/>
        </authorList>
    </citation>
    <scope>NUCLEOTIDE SEQUENCE</scope>
    <source>
        <strain evidence="1">UH-Tt-Lm1</strain>
    </source>
</reference>
<evidence type="ECO:0000313" key="2">
    <source>
        <dbReference type="Proteomes" id="UP000736335"/>
    </source>
</evidence>
<organism evidence="1 2">
    <name type="scientific">Thelephora terrestris</name>
    <dbReference type="NCBI Taxonomy" id="56493"/>
    <lineage>
        <taxon>Eukaryota</taxon>
        <taxon>Fungi</taxon>
        <taxon>Dikarya</taxon>
        <taxon>Basidiomycota</taxon>
        <taxon>Agaricomycotina</taxon>
        <taxon>Agaricomycetes</taxon>
        <taxon>Thelephorales</taxon>
        <taxon>Thelephoraceae</taxon>
        <taxon>Thelephora</taxon>
    </lineage>
</organism>
<name>A0A9P6HBI7_9AGAM</name>
<reference evidence="1" key="2">
    <citation type="submission" date="2020-11" db="EMBL/GenBank/DDBJ databases">
        <authorList>
            <consortium name="DOE Joint Genome Institute"/>
            <person name="Kuo A."/>
            <person name="Miyauchi S."/>
            <person name="Kiss E."/>
            <person name="Drula E."/>
            <person name="Kohler A."/>
            <person name="Sanchez-Garcia M."/>
            <person name="Andreopoulos B."/>
            <person name="Barry K.W."/>
            <person name="Bonito G."/>
            <person name="Buee M."/>
            <person name="Carver A."/>
            <person name="Chen C."/>
            <person name="Cichocki N."/>
            <person name="Clum A."/>
            <person name="Culley D."/>
            <person name="Crous P.W."/>
            <person name="Fauchery L."/>
            <person name="Girlanda M."/>
            <person name="Hayes R."/>
            <person name="Keri Z."/>
            <person name="Labutti K."/>
            <person name="Lipzen A."/>
            <person name="Lombard V."/>
            <person name="Magnuson J."/>
            <person name="Maillard F."/>
            <person name="Morin E."/>
            <person name="Murat C."/>
            <person name="Nolan M."/>
            <person name="Ohm R."/>
            <person name="Pangilinan J."/>
            <person name="Pereira M."/>
            <person name="Perotto S."/>
            <person name="Peter M."/>
            <person name="Riley R."/>
            <person name="Sitrit Y."/>
            <person name="Stielow B."/>
            <person name="Szollosi G."/>
            <person name="Zifcakova L."/>
            <person name="Stursova M."/>
            <person name="Spatafora J.W."/>
            <person name="Tedersoo L."/>
            <person name="Vaario L.-M."/>
            <person name="Yamada A."/>
            <person name="Yan M."/>
            <person name="Wang P."/>
            <person name="Xu J."/>
            <person name="Bruns T."/>
            <person name="Baldrian P."/>
            <person name="Vilgalys R."/>
            <person name="Henrissat B."/>
            <person name="Grigoriev I.V."/>
            <person name="Hibbett D."/>
            <person name="Nagy L.G."/>
            <person name="Martin F.M."/>
        </authorList>
    </citation>
    <scope>NUCLEOTIDE SEQUENCE</scope>
    <source>
        <strain evidence="1">UH-Tt-Lm1</strain>
    </source>
</reference>
<protein>
    <submittedName>
        <fullName evidence="1">Uncharacterized protein</fullName>
    </submittedName>
</protein>
<accession>A0A9P6HBI7</accession>
<dbReference type="AlphaFoldDB" id="A0A9P6HBI7"/>
<dbReference type="OrthoDB" id="3251070at2759"/>
<dbReference type="Proteomes" id="UP000736335">
    <property type="component" value="Unassembled WGS sequence"/>
</dbReference>
<keyword evidence="2" id="KW-1185">Reference proteome</keyword>
<dbReference type="EMBL" id="WIUZ02000010">
    <property type="protein sequence ID" value="KAF9783202.1"/>
    <property type="molecule type" value="Genomic_DNA"/>
</dbReference>
<gene>
    <name evidence="1" type="ORF">BJ322DRAFT_141269</name>
</gene>
<proteinExistence type="predicted"/>
<evidence type="ECO:0000313" key="1">
    <source>
        <dbReference type="EMBL" id="KAF9783202.1"/>
    </source>
</evidence>
<comment type="caution">
    <text evidence="1">The sequence shown here is derived from an EMBL/GenBank/DDBJ whole genome shotgun (WGS) entry which is preliminary data.</text>
</comment>
<sequence length="282" mass="32267">MELSKLRIKLPSFLKKLKAQIRRPVAPSVEDESATAPGVDSEAVGRIILAALEVQSSPIFQLPNELFLEIFTYFPILKWSDLYYRYNHAWYTPIPDVYGERIEALVALSATCKAMRYKFLPEVWERSLICLRRWRRSDEIPSRLQLQCRTLLSNRYLAVYVKAMTIDLACDGTDGIFETFIGCLAILPNLHTLEVISMGNHYSEPLRKALEGIKLPQIKTLILPSMAHHLLRHCPNVDDLTCTPFRPNEEFINSLIIGKQKLKRFAVLFPGNAIAWTGEDFS</sequence>